<dbReference type="Proteomes" id="UP001437256">
    <property type="component" value="Unassembled WGS sequence"/>
</dbReference>
<comment type="caution">
    <text evidence="3">The sequence shown here is derived from an EMBL/GenBank/DDBJ whole genome shotgun (WGS) entry which is preliminary data.</text>
</comment>
<reference evidence="3 4" key="1">
    <citation type="submission" date="2024-05" db="EMBL/GenBank/DDBJ databases">
        <title>A draft genome resource for the thread blight pathogen Marasmius tenuissimus strain MS-2.</title>
        <authorList>
            <person name="Yulfo-Soto G.E."/>
            <person name="Baruah I.K."/>
            <person name="Amoako-Attah I."/>
            <person name="Bukari Y."/>
            <person name="Meinhardt L.W."/>
            <person name="Bailey B.A."/>
            <person name="Cohen S.P."/>
        </authorList>
    </citation>
    <scope>NUCLEOTIDE SEQUENCE [LARGE SCALE GENOMIC DNA]</scope>
    <source>
        <strain evidence="3 4">MS-2</strain>
    </source>
</reference>
<dbReference type="PROSITE" id="PS00028">
    <property type="entry name" value="ZINC_FINGER_C2H2_1"/>
    <property type="match status" value="1"/>
</dbReference>
<gene>
    <name evidence="3" type="ORF">AAF712_006732</name>
</gene>
<feature type="compositionally biased region" description="Polar residues" evidence="1">
    <location>
        <begin position="300"/>
        <end position="316"/>
    </location>
</feature>
<proteinExistence type="predicted"/>
<name>A0ABR2ZZ11_9AGAR</name>
<dbReference type="EMBL" id="JBBXMP010000037">
    <property type="protein sequence ID" value="KAL0066301.1"/>
    <property type="molecule type" value="Genomic_DNA"/>
</dbReference>
<feature type="compositionally biased region" description="Polar residues" evidence="1">
    <location>
        <begin position="251"/>
        <end position="271"/>
    </location>
</feature>
<keyword evidence="4" id="KW-1185">Reference proteome</keyword>
<protein>
    <recommendedName>
        <fullName evidence="2">C2H2-type domain-containing protein</fullName>
    </recommendedName>
</protein>
<feature type="region of interest" description="Disordered" evidence="1">
    <location>
        <begin position="1"/>
        <end position="67"/>
    </location>
</feature>
<dbReference type="InterPro" id="IPR013087">
    <property type="entry name" value="Znf_C2H2_type"/>
</dbReference>
<feature type="compositionally biased region" description="Low complexity" evidence="1">
    <location>
        <begin position="289"/>
        <end position="299"/>
    </location>
</feature>
<evidence type="ECO:0000259" key="2">
    <source>
        <dbReference type="PROSITE" id="PS00028"/>
    </source>
</evidence>
<sequence length="433" mass="46837">MGSGGGESAGAQLHGSSSSSQMQWPTWEIPSAARPTARLESPTHPPSTYEITHPQPSEYHGPERAAGLPQTDLFMTQEEWADWVRSANVGFSMGSMGSMGSQLSTPSQASGDHLTTADEMEAAVAALLVPGPAMSSFSPPPSLANGTSHQGPIRTFPPSVGPSGSYRQVQGWAPSQPAQRPCGGDFDGTYTSSTFWQFSPTAPLAPHSSTSTYPSGLFPPSQQLPPQPQPRLLGWPHPLQHSFRSTHVVPSLQSTRGLRNPGPSSHQNSRSAPYLKVPRPARPLHRKAAAQASASNSPSMGATPSDTASSSGSGRQQDTEIPGPIKWPKNVSCRCGYQFQYSDLDDSPLKSAYEHLENAHSLVKPPRGHTPCGWPGCDKSYSTPKDFERHFIEKHLGVQFYCKNHERCKAKFGRHDKRTQHEKHCQPKPQVSD</sequence>
<feature type="region of interest" description="Disordered" evidence="1">
    <location>
        <begin position="413"/>
        <end position="433"/>
    </location>
</feature>
<feature type="region of interest" description="Disordered" evidence="1">
    <location>
        <begin position="201"/>
        <end position="325"/>
    </location>
</feature>
<feature type="compositionally biased region" description="Polar residues" evidence="1">
    <location>
        <begin position="14"/>
        <end position="24"/>
    </location>
</feature>
<evidence type="ECO:0000256" key="1">
    <source>
        <dbReference type="SAM" id="MobiDB-lite"/>
    </source>
</evidence>
<organism evidence="3 4">
    <name type="scientific">Marasmius tenuissimus</name>
    <dbReference type="NCBI Taxonomy" id="585030"/>
    <lineage>
        <taxon>Eukaryota</taxon>
        <taxon>Fungi</taxon>
        <taxon>Dikarya</taxon>
        <taxon>Basidiomycota</taxon>
        <taxon>Agaricomycotina</taxon>
        <taxon>Agaricomycetes</taxon>
        <taxon>Agaricomycetidae</taxon>
        <taxon>Agaricales</taxon>
        <taxon>Marasmiineae</taxon>
        <taxon>Marasmiaceae</taxon>
        <taxon>Marasmius</taxon>
    </lineage>
</organism>
<evidence type="ECO:0000313" key="4">
    <source>
        <dbReference type="Proteomes" id="UP001437256"/>
    </source>
</evidence>
<evidence type="ECO:0000313" key="3">
    <source>
        <dbReference type="EMBL" id="KAL0066301.1"/>
    </source>
</evidence>
<feature type="region of interest" description="Disordered" evidence="1">
    <location>
        <begin position="137"/>
        <end position="186"/>
    </location>
</feature>
<accession>A0ABR2ZZ11</accession>
<feature type="domain" description="C2H2-type" evidence="2">
    <location>
        <begin position="372"/>
        <end position="395"/>
    </location>
</feature>